<feature type="chain" id="PRO_5007379216" evidence="1">
    <location>
        <begin position="21"/>
        <end position="144"/>
    </location>
</feature>
<gene>
    <name evidence="2" type="ORF">M513_09214</name>
    <name evidence="3" type="ORF">M514_09214</name>
</gene>
<accession>A0A085LY39</accession>
<organism evidence="2 4">
    <name type="scientific">Trichuris suis</name>
    <name type="common">pig whipworm</name>
    <dbReference type="NCBI Taxonomy" id="68888"/>
    <lineage>
        <taxon>Eukaryota</taxon>
        <taxon>Metazoa</taxon>
        <taxon>Ecdysozoa</taxon>
        <taxon>Nematoda</taxon>
        <taxon>Enoplea</taxon>
        <taxon>Dorylaimia</taxon>
        <taxon>Trichinellida</taxon>
        <taxon>Trichuridae</taxon>
        <taxon>Trichuris</taxon>
    </lineage>
</organism>
<protein>
    <submittedName>
        <fullName evidence="2">Uncharacterized protein</fullName>
    </submittedName>
</protein>
<keyword evidence="1" id="KW-0732">Signal</keyword>
<evidence type="ECO:0000313" key="4">
    <source>
        <dbReference type="Proteomes" id="UP000030764"/>
    </source>
</evidence>
<dbReference type="EMBL" id="KL367489">
    <property type="protein sequence ID" value="KFD70256.1"/>
    <property type="molecule type" value="Genomic_DNA"/>
</dbReference>
<dbReference type="AlphaFoldDB" id="A0A085LY39"/>
<dbReference type="Proteomes" id="UP000030764">
    <property type="component" value="Unassembled WGS sequence"/>
</dbReference>
<evidence type="ECO:0000256" key="1">
    <source>
        <dbReference type="SAM" id="SignalP"/>
    </source>
</evidence>
<evidence type="ECO:0000313" key="2">
    <source>
        <dbReference type="EMBL" id="KFD49885.1"/>
    </source>
</evidence>
<dbReference type="EMBL" id="KL363262">
    <property type="protein sequence ID" value="KFD49885.1"/>
    <property type="molecule type" value="Genomic_DNA"/>
</dbReference>
<reference evidence="2 4" key="1">
    <citation type="journal article" date="2014" name="Nat. Genet.">
        <title>Genome and transcriptome of the porcine whipworm Trichuris suis.</title>
        <authorList>
            <person name="Jex A.R."/>
            <person name="Nejsum P."/>
            <person name="Schwarz E.M."/>
            <person name="Hu L."/>
            <person name="Young N.D."/>
            <person name="Hall R.S."/>
            <person name="Korhonen P.K."/>
            <person name="Liao S."/>
            <person name="Thamsborg S."/>
            <person name="Xia J."/>
            <person name="Xu P."/>
            <person name="Wang S."/>
            <person name="Scheerlinck J.P."/>
            <person name="Hofmann A."/>
            <person name="Sternberg P.W."/>
            <person name="Wang J."/>
            <person name="Gasser R.B."/>
        </authorList>
    </citation>
    <scope>NUCLEOTIDE SEQUENCE [LARGE SCALE GENOMIC DNA]</scope>
    <source>
        <strain evidence="3">DCEP-RM93F</strain>
        <strain evidence="2">DCEP-RM93M</strain>
    </source>
</reference>
<name>A0A085LY39_9BILA</name>
<keyword evidence="4" id="KW-1185">Reference proteome</keyword>
<proteinExistence type="predicted"/>
<feature type="signal peptide" evidence="1">
    <location>
        <begin position="1"/>
        <end position="20"/>
    </location>
</feature>
<dbReference type="Proteomes" id="UP000030758">
    <property type="component" value="Unassembled WGS sequence"/>
</dbReference>
<evidence type="ECO:0000313" key="3">
    <source>
        <dbReference type="EMBL" id="KFD70256.1"/>
    </source>
</evidence>
<sequence>MKLLHKTCIGILLLVSPVLSGTSSIAEGLMGIMSPEVEECVKKITTKVAGSKLLSTVQKKVNDKFGGKLIDQKIGELTCKDEKPHLVRKTKIKLGFASKTLKDKMDISSCLKGKLNPCTKKLGKLLNAAGKVSKTGLLKNLLGS</sequence>